<dbReference type="InterPro" id="IPR036890">
    <property type="entry name" value="HATPase_C_sf"/>
</dbReference>
<accession>A0ABT9UGC8</accession>
<evidence type="ECO:0000259" key="9">
    <source>
        <dbReference type="PROSITE" id="PS50109"/>
    </source>
</evidence>
<dbReference type="InterPro" id="IPR005467">
    <property type="entry name" value="His_kinase_dom"/>
</dbReference>
<dbReference type="EMBL" id="JAUSSY010000006">
    <property type="protein sequence ID" value="MDQ0118693.1"/>
    <property type="molecule type" value="Genomic_DNA"/>
</dbReference>
<dbReference type="PRINTS" id="PR00344">
    <property type="entry name" value="BCTRLSENSOR"/>
</dbReference>
<dbReference type="SMART" id="SM00387">
    <property type="entry name" value="HATPase_c"/>
    <property type="match status" value="1"/>
</dbReference>
<gene>
    <name evidence="10" type="ORF">J2T22_001879</name>
</gene>
<feature type="domain" description="Histidine kinase" evidence="9">
    <location>
        <begin position="1"/>
        <end position="163"/>
    </location>
</feature>
<evidence type="ECO:0000256" key="7">
    <source>
        <dbReference type="ARBA" id="ARBA00023012"/>
    </source>
</evidence>
<comment type="caution">
    <text evidence="10">The sequence shown here is derived from an EMBL/GenBank/DDBJ whole genome shotgun (WGS) entry which is preliminary data.</text>
</comment>
<keyword evidence="3" id="KW-0808">Transferase</keyword>
<evidence type="ECO:0000256" key="1">
    <source>
        <dbReference type="ARBA" id="ARBA00000085"/>
    </source>
</evidence>
<evidence type="ECO:0000256" key="2">
    <source>
        <dbReference type="ARBA" id="ARBA00012438"/>
    </source>
</evidence>
<keyword evidence="5 10" id="KW-0418">Kinase</keyword>
<name>A0ABT9UGC8_9MICC</name>
<dbReference type="Gene3D" id="3.30.565.10">
    <property type="entry name" value="Histidine kinase-like ATPase, C-terminal domain"/>
    <property type="match status" value="1"/>
</dbReference>
<proteinExistence type="predicted"/>
<dbReference type="InterPro" id="IPR003594">
    <property type="entry name" value="HATPase_dom"/>
</dbReference>
<organism evidence="10 11">
    <name type="scientific">Pseudarthrobacter defluvii</name>
    <dbReference type="NCBI Taxonomy" id="410837"/>
    <lineage>
        <taxon>Bacteria</taxon>
        <taxon>Bacillati</taxon>
        <taxon>Actinomycetota</taxon>
        <taxon>Actinomycetes</taxon>
        <taxon>Micrococcales</taxon>
        <taxon>Micrococcaceae</taxon>
        <taxon>Pseudarthrobacter</taxon>
    </lineage>
</organism>
<keyword evidence="7" id="KW-0902">Two-component regulatory system</keyword>
<dbReference type="CDD" id="cd00075">
    <property type="entry name" value="HATPase"/>
    <property type="match status" value="1"/>
</dbReference>
<dbReference type="Proteomes" id="UP001226389">
    <property type="component" value="Unassembled WGS sequence"/>
</dbReference>
<dbReference type="GO" id="GO:0016301">
    <property type="term" value="F:kinase activity"/>
    <property type="evidence" value="ECO:0007669"/>
    <property type="project" value="UniProtKB-KW"/>
</dbReference>
<dbReference type="PANTHER" id="PTHR42878">
    <property type="entry name" value="TWO-COMPONENT HISTIDINE KINASE"/>
    <property type="match status" value="1"/>
</dbReference>
<evidence type="ECO:0000313" key="11">
    <source>
        <dbReference type="Proteomes" id="UP001226389"/>
    </source>
</evidence>
<dbReference type="Pfam" id="PF02518">
    <property type="entry name" value="HATPase_c"/>
    <property type="match status" value="1"/>
</dbReference>
<sequence>MLSMIEDVVSYATTGGDIHPAHVSLSGLVDDVRQDLAASIERSGATIECGDMAFTADAGQVRVLLQNLIHNAIVYHRPGTPPVIHVTGDRSESLVTLRVIDNGKGISTPDRERVLDPLVRLNREDDPPGTGLGLATCAPIAAGAGGRLDIGSPWRRHDDHGAS</sequence>
<evidence type="ECO:0000256" key="4">
    <source>
        <dbReference type="ARBA" id="ARBA00022741"/>
    </source>
</evidence>
<keyword evidence="4" id="KW-0547">Nucleotide-binding</keyword>
<evidence type="ECO:0000256" key="6">
    <source>
        <dbReference type="ARBA" id="ARBA00022840"/>
    </source>
</evidence>
<dbReference type="InterPro" id="IPR050351">
    <property type="entry name" value="BphY/WalK/GraS-like"/>
</dbReference>
<dbReference type="PROSITE" id="PS50109">
    <property type="entry name" value="HIS_KIN"/>
    <property type="match status" value="1"/>
</dbReference>
<dbReference type="EC" id="2.7.13.3" evidence="2"/>
<protein>
    <recommendedName>
        <fullName evidence="8">Sensor-like histidine kinase SenX3</fullName>
        <ecNumber evidence="2">2.7.13.3</ecNumber>
    </recommendedName>
</protein>
<keyword evidence="6" id="KW-0067">ATP-binding</keyword>
<comment type="catalytic activity">
    <reaction evidence="1">
        <text>ATP + protein L-histidine = ADP + protein N-phospho-L-histidine.</text>
        <dbReference type="EC" id="2.7.13.3"/>
    </reaction>
</comment>
<evidence type="ECO:0000313" key="10">
    <source>
        <dbReference type="EMBL" id="MDQ0118693.1"/>
    </source>
</evidence>
<evidence type="ECO:0000256" key="5">
    <source>
        <dbReference type="ARBA" id="ARBA00022777"/>
    </source>
</evidence>
<dbReference type="PANTHER" id="PTHR42878:SF7">
    <property type="entry name" value="SENSOR HISTIDINE KINASE GLRK"/>
    <property type="match status" value="1"/>
</dbReference>
<reference evidence="10 11" key="1">
    <citation type="submission" date="2023-07" db="EMBL/GenBank/DDBJ databases">
        <title>Sorghum-associated microbial communities from plants grown in Nebraska, USA.</title>
        <authorList>
            <person name="Schachtman D."/>
        </authorList>
    </citation>
    <scope>NUCLEOTIDE SEQUENCE [LARGE SCALE GENOMIC DNA]</scope>
    <source>
        <strain evidence="10 11">DS994</strain>
    </source>
</reference>
<keyword evidence="11" id="KW-1185">Reference proteome</keyword>
<dbReference type="SUPFAM" id="SSF55874">
    <property type="entry name" value="ATPase domain of HSP90 chaperone/DNA topoisomerase II/histidine kinase"/>
    <property type="match status" value="1"/>
</dbReference>
<dbReference type="InterPro" id="IPR004358">
    <property type="entry name" value="Sig_transdc_His_kin-like_C"/>
</dbReference>
<evidence type="ECO:0000256" key="8">
    <source>
        <dbReference type="ARBA" id="ARBA00039401"/>
    </source>
</evidence>
<evidence type="ECO:0000256" key="3">
    <source>
        <dbReference type="ARBA" id="ARBA00022679"/>
    </source>
</evidence>